<sequence length="124" mass="13759">MEEDRNKDVHTENAPHHGDDEHHSFIGHDLDSKRNEEYAQEFTADNLRDSDIPEDDANPGTFYGWAGIALALISFFVWPIILGAASIIFGFVARSRDVDTLGNIAIGLGAISMIIALFIIPFLF</sequence>
<evidence type="ECO:0000313" key="4">
    <source>
        <dbReference type="Proteomes" id="UP000000822"/>
    </source>
</evidence>
<keyword evidence="2" id="KW-0812">Transmembrane</keyword>
<dbReference type="PANTHER" id="PTHR40040">
    <property type="entry name" value="SMALL HYDROPHOBIC PROTEIN-RELATED"/>
    <property type="match status" value="1"/>
</dbReference>
<protein>
    <submittedName>
        <fullName evidence="3">Hypothetical conserved protein</fullName>
    </submittedName>
</protein>
<dbReference type="KEGG" id="oih:OB1936"/>
<dbReference type="HOGENOM" id="CLU_129144_1_0_9"/>
<dbReference type="STRING" id="221109.gene:10734182"/>
<dbReference type="AlphaFoldDB" id="Q8EPZ4"/>
<name>Q8EPZ4_OCEIH</name>
<feature type="transmembrane region" description="Helical" evidence="2">
    <location>
        <begin position="104"/>
        <end position="123"/>
    </location>
</feature>
<gene>
    <name evidence="3" type="ordered locus">OB1936</name>
</gene>
<dbReference type="EMBL" id="BA000028">
    <property type="protein sequence ID" value="BAC13892.1"/>
    <property type="molecule type" value="Genomic_DNA"/>
</dbReference>
<accession>Q8EPZ4</accession>
<dbReference type="PANTHER" id="PTHR40040:SF1">
    <property type="entry name" value="MEMBRANE PROTEIN"/>
    <property type="match status" value="1"/>
</dbReference>
<feature type="region of interest" description="Disordered" evidence="1">
    <location>
        <begin position="1"/>
        <end position="27"/>
    </location>
</feature>
<organism evidence="3 4">
    <name type="scientific">Oceanobacillus iheyensis (strain DSM 14371 / CIP 107618 / JCM 11309 / KCTC 3954 / HTE831)</name>
    <dbReference type="NCBI Taxonomy" id="221109"/>
    <lineage>
        <taxon>Bacteria</taxon>
        <taxon>Bacillati</taxon>
        <taxon>Bacillota</taxon>
        <taxon>Bacilli</taxon>
        <taxon>Bacillales</taxon>
        <taxon>Bacillaceae</taxon>
        <taxon>Oceanobacillus</taxon>
    </lineage>
</organism>
<keyword evidence="2" id="KW-0472">Membrane</keyword>
<reference evidence="3 4" key="1">
    <citation type="journal article" date="2001" name="FEMS Microbiol. Lett.">
        <title>Oceanobacillus iheyensis gen. nov., sp. nov., a deep-sea extremely halotolerant and alkaliphilic species isolated from a depth of 1050 m on the Iheya Ridge.</title>
        <authorList>
            <person name="Lu J."/>
            <person name="Nogi Y."/>
            <person name="Takami H."/>
        </authorList>
    </citation>
    <scope>NUCLEOTIDE SEQUENCE [LARGE SCALE GENOMIC DNA]</scope>
    <source>
        <strain evidence="4">DSM 14371 / CIP 107618 / JCM 11309 / KCTC 3954 / HTE831</strain>
    </source>
</reference>
<dbReference type="Proteomes" id="UP000000822">
    <property type="component" value="Chromosome"/>
</dbReference>
<evidence type="ECO:0000256" key="1">
    <source>
        <dbReference type="SAM" id="MobiDB-lite"/>
    </source>
</evidence>
<feature type="transmembrane region" description="Helical" evidence="2">
    <location>
        <begin position="62"/>
        <end position="92"/>
    </location>
</feature>
<dbReference type="InterPro" id="IPR055338">
    <property type="entry name" value="YqfX-like"/>
</dbReference>
<evidence type="ECO:0000256" key="2">
    <source>
        <dbReference type="SAM" id="Phobius"/>
    </source>
</evidence>
<dbReference type="OrthoDB" id="2943217at2"/>
<dbReference type="eggNOG" id="COG4709">
    <property type="taxonomic scope" value="Bacteria"/>
</dbReference>
<proteinExistence type="predicted"/>
<keyword evidence="2" id="KW-1133">Transmembrane helix</keyword>
<keyword evidence="4" id="KW-1185">Reference proteome</keyword>
<evidence type="ECO:0000313" key="3">
    <source>
        <dbReference type="EMBL" id="BAC13892.1"/>
    </source>
</evidence>
<reference evidence="3 4" key="2">
    <citation type="journal article" date="2002" name="Nucleic Acids Res.">
        <title>Genome sequence of Oceanobacillus iheyensis isolated from the Iheya Ridge and its unexpected adaptive capabilities to extreme environments.</title>
        <authorList>
            <person name="Takami H."/>
            <person name="Takaki Y."/>
            <person name="Uchiyama I."/>
        </authorList>
    </citation>
    <scope>NUCLEOTIDE SEQUENCE [LARGE SCALE GENOMIC DNA]</scope>
    <source>
        <strain evidence="4">DSM 14371 / CIP 107618 / JCM 11309 / KCTC 3954 / HTE831</strain>
    </source>
</reference>